<dbReference type="RefSeq" id="WP_151575183.1">
    <property type="nucleotide sequence ID" value="NZ_WBWT01000003.1"/>
</dbReference>
<sequence length="168" mass="18243">MSPLTDAWFYRIKAAQNDLIKYCGGVEKTASLVSMSKSQVGRYNNTLDPDMMPVHVVCQLEAQCGVPCVTSVMADLNNRRLSEPDSEDVRAAGDILNAHSEVVRSVGEVMSVGAQVFADGKVTGTEAIKLDKSASQVERHVSELRRKLSGHITNARRGDPALRIIGDD</sequence>
<protein>
    <submittedName>
        <fullName evidence="1">Uncharacterized protein</fullName>
    </submittedName>
</protein>
<proteinExistence type="predicted"/>
<organism evidence="1 2">
    <name type="scientific">Brucella anthropi</name>
    <name type="common">Ochrobactrum anthropi</name>
    <dbReference type="NCBI Taxonomy" id="529"/>
    <lineage>
        <taxon>Bacteria</taxon>
        <taxon>Pseudomonadati</taxon>
        <taxon>Pseudomonadota</taxon>
        <taxon>Alphaproteobacteria</taxon>
        <taxon>Hyphomicrobiales</taxon>
        <taxon>Brucellaceae</taxon>
        <taxon>Brucella/Ochrobactrum group</taxon>
        <taxon>Brucella</taxon>
    </lineage>
</organism>
<evidence type="ECO:0000313" key="2">
    <source>
        <dbReference type="Proteomes" id="UP000441102"/>
    </source>
</evidence>
<evidence type="ECO:0000313" key="1">
    <source>
        <dbReference type="EMBL" id="KAB2801656.1"/>
    </source>
</evidence>
<dbReference type="Proteomes" id="UP000441102">
    <property type="component" value="Unassembled WGS sequence"/>
</dbReference>
<reference evidence="1 2" key="1">
    <citation type="submission" date="2019-09" db="EMBL/GenBank/DDBJ databases">
        <title>Taxonomic organization of the family Brucellaceae based on a phylogenomic approach.</title>
        <authorList>
            <person name="Leclercq S."/>
            <person name="Cloeckaert A."/>
            <person name="Zygmunt M.S."/>
        </authorList>
    </citation>
    <scope>NUCLEOTIDE SEQUENCE [LARGE SCALE GENOMIC DNA]</scope>
    <source>
        <strain evidence="1 2">CCUG 34461</strain>
    </source>
</reference>
<comment type="caution">
    <text evidence="1">The sequence shown here is derived from an EMBL/GenBank/DDBJ whole genome shotgun (WGS) entry which is preliminary data.</text>
</comment>
<accession>A0A6I0DWA2</accession>
<dbReference type="AlphaFoldDB" id="A0A6I0DWA2"/>
<dbReference type="EMBL" id="WBWX01000002">
    <property type="protein sequence ID" value="KAB2801656.1"/>
    <property type="molecule type" value="Genomic_DNA"/>
</dbReference>
<gene>
    <name evidence="1" type="ORF">F9L06_08240</name>
</gene>
<name>A0A6I0DWA2_BRUAN</name>